<dbReference type="Gene3D" id="3.40.50.300">
    <property type="entry name" value="P-loop containing nucleotide triphosphate hydrolases"/>
    <property type="match status" value="1"/>
</dbReference>
<dbReference type="AlphaFoldDB" id="A0A5C5TZN9"/>
<dbReference type="PANTHER" id="PTHR43581">
    <property type="entry name" value="ATP/GTP PHOSPHATASE"/>
    <property type="match status" value="1"/>
</dbReference>
<comment type="caution">
    <text evidence="3">The sequence shown here is derived from an EMBL/GenBank/DDBJ whole genome shotgun (WGS) entry which is preliminary data.</text>
</comment>
<keyword evidence="4" id="KW-1185">Reference proteome</keyword>
<dbReference type="InterPro" id="IPR003959">
    <property type="entry name" value="ATPase_AAA_core"/>
</dbReference>
<dbReference type="Proteomes" id="UP000315949">
    <property type="component" value="Unassembled WGS sequence"/>
</dbReference>
<evidence type="ECO:0000313" key="4">
    <source>
        <dbReference type="Proteomes" id="UP000315949"/>
    </source>
</evidence>
<name>A0A5C5TZN9_9GAMM</name>
<protein>
    <submittedName>
        <fullName evidence="3">AAA family ATPase</fullName>
    </submittedName>
</protein>
<dbReference type="InterPro" id="IPR041685">
    <property type="entry name" value="AAA_GajA/Old/RecF-like"/>
</dbReference>
<dbReference type="Pfam" id="PF13175">
    <property type="entry name" value="AAA_15"/>
    <property type="match status" value="1"/>
</dbReference>
<dbReference type="Pfam" id="PF13304">
    <property type="entry name" value="AAA_21"/>
    <property type="match status" value="1"/>
</dbReference>
<dbReference type="GO" id="GO:0016887">
    <property type="term" value="F:ATP hydrolysis activity"/>
    <property type="evidence" value="ECO:0007669"/>
    <property type="project" value="InterPro"/>
</dbReference>
<dbReference type="PANTHER" id="PTHR43581:SF4">
    <property type="entry name" value="ATP_GTP PHOSPHATASE"/>
    <property type="match status" value="1"/>
</dbReference>
<gene>
    <name evidence="3" type="ORF">FQY79_07350</name>
</gene>
<feature type="domain" description="ATPase AAA-type core" evidence="2">
    <location>
        <begin position="279"/>
        <end position="347"/>
    </location>
</feature>
<evidence type="ECO:0000259" key="2">
    <source>
        <dbReference type="Pfam" id="PF13304"/>
    </source>
</evidence>
<feature type="domain" description="Endonuclease GajA/Old nuclease/RecF-like AAA" evidence="1">
    <location>
        <begin position="31"/>
        <end position="114"/>
    </location>
</feature>
<reference evidence="3 4" key="1">
    <citation type="submission" date="2019-07" db="EMBL/GenBank/DDBJ databases">
        <title>Luteimonas sp. YD-1 nov., isolated from acidic soil.</title>
        <authorList>
            <person name="Zhou J."/>
        </authorList>
    </citation>
    <scope>NUCLEOTIDE SEQUENCE [LARGE SCALE GENOMIC DNA]</scope>
    <source>
        <strain evidence="3 4">YD-1</strain>
    </source>
</reference>
<dbReference type="InterPro" id="IPR051396">
    <property type="entry name" value="Bact_Antivir_Def_Nuclease"/>
</dbReference>
<proteinExistence type="predicted"/>
<organism evidence="3 4">
    <name type="scientific">Luteimonas wenzhouensis</name>
    <dbReference type="NCBI Taxonomy" id="2599615"/>
    <lineage>
        <taxon>Bacteria</taxon>
        <taxon>Pseudomonadati</taxon>
        <taxon>Pseudomonadota</taxon>
        <taxon>Gammaproteobacteria</taxon>
        <taxon>Lysobacterales</taxon>
        <taxon>Lysobacteraceae</taxon>
        <taxon>Luteimonas</taxon>
    </lineage>
</organism>
<dbReference type="SUPFAM" id="SSF52540">
    <property type="entry name" value="P-loop containing nucleoside triphosphate hydrolases"/>
    <property type="match status" value="1"/>
</dbReference>
<sequence length="590" mass="66232">MATVLFESCRKSLRSGTQDGLLREELTLKLISSIRIQGFRSIADEKLTSLDGHVVFTGKNSSGKSNVLRALNLFFNGETSPGEPVDFDVDLHFRPSRRQKKQISIEVEFSLPSQFRFRSGLESLQRLGSNFSIRKTWSLDRQRRPEESVTLIASGEEVQDGDRMVSDFLSLIVFRYIPNRTVPSELLRDESQAIASVIFKRMRESSQAADVLRGLSESAERILNSTASALADSGAPITRPNIATAESLGGMLRMSGFQAVGLNGVKVKDENWGAGHQAFFLLHLLRDIDTDYTRQFGWRQATVWAVEEPESGLHHDLQTRLAKKFIDWTSDESRRLQIFTTTHSPVVSMSADRGYWVEVDDTTSVFHPMATPALVRAAEEQGVSTYLHPILSYPFSPVVLVEGDLDEAVLNHVANVIGRGILKFVTLPNLQSDESSGVDSLISYIRKNSRLLSRRPKDCPLLVLVDWEVSESRINTLIQHYGERGDRYVVRADPSFCFNELGPTFVGLERFYCPHVIQASHEAGECAVAFPENGNPWSIERGQLMQAKGRWAQRMLKVNDVTRLSPLIKLVEQVYEAATQATNDQLRLIM</sequence>
<dbReference type="EMBL" id="VOHE01000003">
    <property type="protein sequence ID" value="TWT19651.1"/>
    <property type="molecule type" value="Genomic_DNA"/>
</dbReference>
<dbReference type="InterPro" id="IPR027417">
    <property type="entry name" value="P-loop_NTPase"/>
</dbReference>
<dbReference type="OrthoDB" id="3322489at2"/>
<evidence type="ECO:0000313" key="3">
    <source>
        <dbReference type="EMBL" id="TWT19651.1"/>
    </source>
</evidence>
<evidence type="ECO:0000259" key="1">
    <source>
        <dbReference type="Pfam" id="PF13175"/>
    </source>
</evidence>
<dbReference type="GO" id="GO:0005524">
    <property type="term" value="F:ATP binding"/>
    <property type="evidence" value="ECO:0007669"/>
    <property type="project" value="InterPro"/>
</dbReference>
<accession>A0A5C5TZN9</accession>